<dbReference type="RefSeq" id="WP_101357841.1">
    <property type="nucleotide sequence ID" value="NZ_NKXO01000007.1"/>
</dbReference>
<dbReference type="InterPro" id="IPR021457">
    <property type="entry name" value="DUF3108"/>
</dbReference>
<feature type="chain" id="PRO_5014813964" description="DUF3108 domain-containing protein" evidence="1">
    <location>
        <begin position="29"/>
        <end position="251"/>
    </location>
</feature>
<gene>
    <name evidence="2" type="ORF">Rain11_0581</name>
</gene>
<feature type="signal peptide" evidence="1">
    <location>
        <begin position="1"/>
        <end position="28"/>
    </location>
</feature>
<reference evidence="2 3" key="1">
    <citation type="submission" date="2017-06" db="EMBL/GenBank/DDBJ databases">
        <title>Raineya orbicola gen. nov., sp. nov. a slightly thermophilic bacterium of the phylum Bacteroidetes and the description of Raineyaceae fam. nov.</title>
        <authorList>
            <person name="Albuquerque L."/>
            <person name="Polonia A.R.M."/>
            <person name="Barroso C."/>
            <person name="Froufe H.J.C."/>
            <person name="Lage O."/>
            <person name="Lobo-Da-Cunha A."/>
            <person name="Egas C."/>
            <person name="Da Costa M.S."/>
        </authorList>
    </citation>
    <scope>NUCLEOTIDE SEQUENCE [LARGE SCALE GENOMIC DNA]</scope>
    <source>
        <strain evidence="2 3">SPSPC-11</strain>
    </source>
</reference>
<accession>A0A2N3IJE4</accession>
<dbReference type="Proteomes" id="UP000233387">
    <property type="component" value="Unassembled WGS sequence"/>
</dbReference>
<evidence type="ECO:0008006" key="4">
    <source>
        <dbReference type="Google" id="ProtNLM"/>
    </source>
</evidence>
<protein>
    <recommendedName>
        <fullName evidence="4">DUF3108 domain-containing protein</fullName>
    </recommendedName>
</protein>
<keyword evidence="3" id="KW-1185">Reference proteome</keyword>
<evidence type="ECO:0000256" key="1">
    <source>
        <dbReference type="SAM" id="SignalP"/>
    </source>
</evidence>
<proteinExistence type="predicted"/>
<dbReference type="OrthoDB" id="9808473at2"/>
<organism evidence="2 3">
    <name type="scientific">Raineya orbicola</name>
    <dbReference type="NCBI Taxonomy" id="2016530"/>
    <lineage>
        <taxon>Bacteria</taxon>
        <taxon>Pseudomonadati</taxon>
        <taxon>Bacteroidota</taxon>
        <taxon>Cytophagia</taxon>
        <taxon>Cytophagales</taxon>
        <taxon>Raineyaceae</taxon>
        <taxon>Raineya</taxon>
    </lineage>
</organism>
<name>A0A2N3IJE4_9BACT</name>
<comment type="caution">
    <text evidence="2">The sequence shown here is derived from an EMBL/GenBank/DDBJ whole genome shotgun (WGS) entry which is preliminary data.</text>
</comment>
<evidence type="ECO:0000313" key="2">
    <source>
        <dbReference type="EMBL" id="PKQ70353.1"/>
    </source>
</evidence>
<dbReference type="EMBL" id="NKXO01000007">
    <property type="protein sequence ID" value="PKQ70353.1"/>
    <property type="molecule type" value="Genomic_DNA"/>
</dbReference>
<sequence length="251" mass="29225">MISIQRWKFFLFACLLIPNLTISQFNPAGEEWVYKISKDGNEAAEITFQTDRQLQNISNTKCYKITTKARITAFLGVVNVDNKITSWIESQRFKAQKVHIYYDDGKSKNNYIVECKPQQKQIEAYSLEKPQEKRLFPWLTDCEDFWSVFFQIRQKDFSKLKPNDTFSYCLLADENGSKQIVLKYLGKKEMSFGNKTQECYILSWVSPAIDEVETNSIRIAVTADKNQMPAKIYAKSKKGFFLGELKSFSKK</sequence>
<keyword evidence="1" id="KW-0732">Signal</keyword>
<dbReference type="Pfam" id="PF11306">
    <property type="entry name" value="DUF3108"/>
    <property type="match status" value="1"/>
</dbReference>
<dbReference type="AlphaFoldDB" id="A0A2N3IJE4"/>
<evidence type="ECO:0000313" key="3">
    <source>
        <dbReference type="Proteomes" id="UP000233387"/>
    </source>
</evidence>